<dbReference type="GO" id="GO:0008237">
    <property type="term" value="F:metallopeptidase activity"/>
    <property type="evidence" value="ECO:0007669"/>
    <property type="project" value="UniProtKB-KW"/>
</dbReference>
<dbReference type="GO" id="GO:0000502">
    <property type="term" value="C:proteasome complex"/>
    <property type="evidence" value="ECO:0007669"/>
    <property type="project" value="UniProtKB-KW"/>
</dbReference>
<gene>
    <name evidence="8" type="ORF">SAMN04488065_0571</name>
</gene>
<dbReference type="AlphaFoldDB" id="A0A1H3W501"/>
<evidence type="ECO:0000313" key="9">
    <source>
        <dbReference type="Proteomes" id="UP000236755"/>
    </source>
</evidence>
<dbReference type="Gene3D" id="3.40.140.10">
    <property type="entry name" value="Cytidine Deaminase, domain 2"/>
    <property type="match status" value="1"/>
</dbReference>
<feature type="domain" description="MPN" evidence="7">
    <location>
        <begin position="2"/>
        <end position="131"/>
    </location>
</feature>
<dbReference type="Proteomes" id="UP000236755">
    <property type="component" value="Unassembled WGS sequence"/>
</dbReference>
<sequence length="190" mass="21194">MRLFRSSDLLGIARETLTFVREASEETHPDEYMGFLRAEDARKLGLDRRGQVITDVLVIPGTTSNPVSATVRSEMKPNDVQSVGSVHSHPNGVLRPSDADLATFGQGDVHIIVGAPYGPDDWRAFDNQGDPTTLDVLDIDLPEERFFDFTQDDIDAELLAEGRHEGLRADDERPDDDTDRDRGGLFSWLR</sequence>
<evidence type="ECO:0000313" key="8">
    <source>
        <dbReference type="EMBL" id="SDZ82157.1"/>
    </source>
</evidence>
<dbReference type="PROSITE" id="PS50249">
    <property type="entry name" value="MPN"/>
    <property type="match status" value="1"/>
</dbReference>
<keyword evidence="4" id="KW-0862">Zinc</keyword>
<evidence type="ECO:0000256" key="2">
    <source>
        <dbReference type="ARBA" id="ARBA00022723"/>
    </source>
</evidence>
<dbReference type="OrthoDB" id="4612at2157"/>
<reference evidence="8 9" key="1">
    <citation type="submission" date="2016-10" db="EMBL/GenBank/DDBJ databases">
        <authorList>
            <person name="de Groot N.N."/>
        </authorList>
    </citation>
    <scope>NUCLEOTIDE SEQUENCE [LARGE SCALE GENOMIC DNA]</scope>
    <source>
        <strain evidence="8 9">CGMCC 1.8712</strain>
    </source>
</reference>
<evidence type="ECO:0000256" key="3">
    <source>
        <dbReference type="ARBA" id="ARBA00022801"/>
    </source>
</evidence>
<accession>A0A1H3W501</accession>
<dbReference type="RefSeq" id="WP_092631122.1">
    <property type="nucleotide sequence ID" value="NZ_FNQT01000001.1"/>
</dbReference>
<name>A0A1H3W501_9EURY</name>
<feature type="compositionally biased region" description="Basic and acidic residues" evidence="6">
    <location>
        <begin position="161"/>
        <end position="171"/>
    </location>
</feature>
<dbReference type="InterPro" id="IPR028090">
    <property type="entry name" value="JAB_dom_prok"/>
</dbReference>
<protein>
    <submittedName>
        <fullName evidence="8">Proteasome lid subunit RPN8/RPN11, contains Jab1/MPN metalloenzyme (JAMM) motif</fullName>
    </submittedName>
</protein>
<evidence type="ECO:0000256" key="6">
    <source>
        <dbReference type="SAM" id="MobiDB-lite"/>
    </source>
</evidence>
<keyword evidence="5" id="KW-0482">Metalloprotease</keyword>
<dbReference type="SUPFAM" id="SSF102712">
    <property type="entry name" value="JAB1/MPN domain"/>
    <property type="match status" value="1"/>
</dbReference>
<evidence type="ECO:0000256" key="1">
    <source>
        <dbReference type="ARBA" id="ARBA00022670"/>
    </source>
</evidence>
<dbReference type="EMBL" id="FNQT01000001">
    <property type="protein sequence ID" value="SDZ82157.1"/>
    <property type="molecule type" value="Genomic_DNA"/>
</dbReference>
<proteinExistence type="predicted"/>
<keyword evidence="3" id="KW-0378">Hydrolase</keyword>
<feature type="region of interest" description="Disordered" evidence="6">
    <location>
        <begin position="161"/>
        <end position="190"/>
    </location>
</feature>
<dbReference type="STRING" id="555874.SAMN04488065_0571"/>
<evidence type="ECO:0000259" key="7">
    <source>
        <dbReference type="PROSITE" id="PS50249"/>
    </source>
</evidence>
<organism evidence="8 9">
    <name type="scientific">Haloplanus vescus</name>
    <dbReference type="NCBI Taxonomy" id="555874"/>
    <lineage>
        <taxon>Archaea</taxon>
        <taxon>Methanobacteriati</taxon>
        <taxon>Methanobacteriota</taxon>
        <taxon>Stenosarchaea group</taxon>
        <taxon>Halobacteria</taxon>
        <taxon>Halobacteriales</taxon>
        <taxon>Haloferacaceae</taxon>
        <taxon>Haloplanus</taxon>
    </lineage>
</organism>
<dbReference type="CDD" id="cd08072">
    <property type="entry name" value="MPN_archaeal"/>
    <property type="match status" value="1"/>
</dbReference>
<dbReference type="GO" id="GO:0006508">
    <property type="term" value="P:proteolysis"/>
    <property type="evidence" value="ECO:0007669"/>
    <property type="project" value="UniProtKB-KW"/>
</dbReference>
<keyword evidence="2" id="KW-0479">Metal-binding</keyword>
<evidence type="ECO:0000256" key="4">
    <source>
        <dbReference type="ARBA" id="ARBA00022833"/>
    </source>
</evidence>
<keyword evidence="1" id="KW-0645">Protease</keyword>
<evidence type="ECO:0000256" key="5">
    <source>
        <dbReference type="ARBA" id="ARBA00023049"/>
    </source>
</evidence>
<dbReference type="Pfam" id="PF14464">
    <property type="entry name" value="Prok-JAB"/>
    <property type="match status" value="1"/>
</dbReference>
<keyword evidence="9" id="KW-1185">Reference proteome</keyword>
<dbReference type="GO" id="GO:0046872">
    <property type="term" value="F:metal ion binding"/>
    <property type="evidence" value="ECO:0007669"/>
    <property type="project" value="UniProtKB-KW"/>
</dbReference>
<keyword evidence="8" id="KW-0647">Proteasome</keyword>
<dbReference type="InterPro" id="IPR037518">
    <property type="entry name" value="MPN"/>
</dbReference>